<evidence type="ECO:0000256" key="4">
    <source>
        <dbReference type="ARBA" id="ARBA00021870"/>
    </source>
</evidence>
<evidence type="ECO:0000313" key="11">
    <source>
        <dbReference type="EMBL" id="SVD93986.1"/>
    </source>
</evidence>
<keyword evidence="6" id="KW-0145">Chemotaxis</keyword>
<proteinExistence type="inferred from homology"/>
<dbReference type="PRINTS" id="PR00954">
    <property type="entry name" value="FLGMOTORFLIG"/>
</dbReference>
<comment type="subcellular location">
    <subcellularLocation>
        <location evidence="1">Bacterial flagellum basal body</location>
    </subcellularLocation>
    <subcellularLocation>
        <location evidence="2">Cell membrane</location>
        <topology evidence="2">Peripheral membrane protein</topology>
        <orientation evidence="2">Cytoplasmic side</orientation>
    </subcellularLocation>
</comment>
<keyword evidence="9" id="KW-0975">Bacterial flagellum</keyword>
<feature type="domain" description="Flagellar motor switch protein FliG N-terminal" evidence="10">
    <location>
        <begin position="21"/>
        <end position="106"/>
    </location>
</feature>
<keyword evidence="8" id="KW-0472">Membrane</keyword>
<dbReference type="InterPro" id="IPR011002">
    <property type="entry name" value="FliG_a-hlx"/>
</dbReference>
<dbReference type="GO" id="GO:0009425">
    <property type="term" value="C:bacterial-type flagellum basal body"/>
    <property type="evidence" value="ECO:0007669"/>
    <property type="project" value="UniProtKB-SubCell"/>
</dbReference>
<dbReference type="GO" id="GO:0006935">
    <property type="term" value="P:chemotaxis"/>
    <property type="evidence" value="ECO:0007669"/>
    <property type="project" value="UniProtKB-KW"/>
</dbReference>
<evidence type="ECO:0000259" key="10">
    <source>
        <dbReference type="Pfam" id="PF14842"/>
    </source>
</evidence>
<reference evidence="11" key="1">
    <citation type="submission" date="2018-05" db="EMBL/GenBank/DDBJ databases">
        <authorList>
            <person name="Lanie J.A."/>
            <person name="Ng W.-L."/>
            <person name="Kazmierczak K.M."/>
            <person name="Andrzejewski T.M."/>
            <person name="Davidsen T.M."/>
            <person name="Wayne K.J."/>
            <person name="Tettelin H."/>
            <person name="Glass J.I."/>
            <person name="Rusch D."/>
            <person name="Podicherti R."/>
            <person name="Tsui H.-C.T."/>
            <person name="Winkler M.E."/>
        </authorList>
    </citation>
    <scope>NUCLEOTIDE SEQUENCE</scope>
</reference>
<protein>
    <recommendedName>
        <fullName evidence="4">Flagellar motor switch protein FliG</fullName>
    </recommendedName>
</protein>
<dbReference type="EMBL" id="UINC01183293">
    <property type="protein sequence ID" value="SVD93986.1"/>
    <property type="molecule type" value="Genomic_DNA"/>
</dbReference>
<keyword evidence="5" id="KW-1003">Cell membrane</keyword>
<dbReference type="Pfam" id="PF14842">
    <property type="entry name" value="FliG_N"/>
    <property type="match status" value="1"/>
</dbReference>
<organism evidence="11">
    <name type="scientific">marine metagenome</name>
    <dbReference type="NCBI Taxonomy" id="408172"/>
    <lineage>
        <taxon>unclassified sequences</taxon>
        <taxon>metagenomes</taxon>
        <taxon>ecological metagenomes</taxon>
    </lineage>
</organism>
<name>A0A382ZEK7_9ZZZZ</name>
<dbReference type="Gene3D" id="1.10.220.30">
    <property type="match status" value="1"/>
</dbReference>
<dbReference type="InterPro" id="IPR028263">
    <property type="entry name" value="FliG_N"/>
</dbReference>
<dbReference type="AlphaFoldDB" id="A0A382ZEK7"/>
<dbReference type="PANTHER" id="PTHR30534:SF0">
    <property type="entry name" value="FLAGELLAR MOTOR SWITCH PROTEIN FLIG"/>
    <property type="match status" value="1"/>
</dbReference>
<evidence type="ECO:0000256" key="3">
    <source>
        <dbReference type="ARBA" id="ARBA00010299"/>
    </source>
</evidence>
<evidence type="ECO:0000256" key="1">
    <source>
        <dbReference type="ARBA" id="ARBA00004117"/>
    </source>
</evidence>
<dbReference type="PANTHER" id="PTHR30534">
    <property type="entry name" value="FLAGELLAR MOTOR SWITCH PROTEIN FLIG"/>
    <property type="match status" value="1"/>
</dbReference>
<dbReference type="InterPro" id="IPR000090">
    <property type="entry name" value="Flg_Motor_Flig"/>
</dbReference>
<comment type="similarity">
    <text evidence="3">Belongs to the FliG family.</text>
</comment>
<gene>
    <name evidence="11" type="ORF">METZ01_LOCUS446840</name>
</gene>
<evidence type="ECO:0000256" key="2">
    <source>
        <dbReference type="ARBA" id="ARBA00004413"/>
    </source>
</evidence>
<dbReference type="GO" id="GO:0005886">
    <property type="term" value="C:plasma membrane"/>
    <property type="evidence" value="ECO:0007669"/>
    <property type="project" value="UniProtKB-SubCell"/>
</dbReference>
<dbReference type="GO" id="GO:0071973">
    <property type="term" value="P:bacterial-type flagellum-dependent cell motility"/>
    <property type="evidence" value="ECO:0007669"/>
    <property type="project" value="InterPro"/>
</dbReference>
<evidence type="ECO:0000256" key="9">
    <source>
        <dbReference type="ARBA" id="ARBA00023143"/>
    </source>
</evidence>
<keyword evidence="7" id="KW-0283">Flagellar rotation</keyword>
<evidence type="ECO:0000256" key="7">
    <source>
        <dbReference type="ARBA" id="ARBA00022779"/>
    </source>
</evidence>
<evidence type="ECO:0000256" key="6">
    <source>
        <dbReference type="ARBA" id="ARBA00022500"/>
    </source>
</evidence>
<accession>A0A382ZEK7</accession>
<dbReference type="GO" id="GO:0003774">
    <property type="term" value="F:cytoskeletal motor activity"/>
    <property type="evidence" value="ECO:0007669"/>
    <property type="project" value="InterPro"/>
</dbReference>
<feature type="non-terminal residue" evidence="11">
    <location>
        <position position="106"/>
    </location>
</feature>
<evidence type="ECO:0000256" key="5">
    <source>
        <dbReference type="ARBA" id="ARBA00022475"/>
    </source>
</evidence>
<evidence type="ECO:0000256" key="8">
    <source>
        <dbReference type="ARBA" id="ARBA00023136"/>
    </source>
</evidence>
<dbReference type="SUPFAM" id="SSF48029">
    <property type="entry name" value="FliG"/>
    <property type="match status" value="1"/>
</dbReference>
<sequence length="106" mass="11718">MADERNDTADEDEEEGEIPVMQKVAILFIALGQETCGEVMKFLSDFEIEEITQAVANLKSVSVETQDKVLDEFEQLLLAGEWVSQGGLDFARGALERAVGPRKAQE</sequence>